<proteinExistence type="predicted"/>
<reference evidence="2 3" key="1">
    <citation type="submission" date="2022-02" db="EMBL/GenBank/DDBJ databases">
        <title>Paenibacillus sp. MBLB1776 Whole Genome Shotgun Sequencing.</title>
        <authorList>
            <person name="Hwang C.Y."/>
            <person name="Cho E.-S."/>
            <person name="Seo M.-J."/>
        </authorList>
    </citation>
    <scope>NUCLEOTIDE SEQUENCE [LARGE SCALE GENOMIC DNA]</scope>
    <source>
        <strain evidence="2 3">MBLB1776</strain>
    </source>
</reference>
<dbReference type="EMBL" id="CP130318">
    <property type="protein sequence ID" value="WNQ09483.1"/>
    <property type="molecule type" value="Genomic_DNA"/>
</dbReference>
<accession>A0AA96LA39</accession>
<dbReference type="Proteomes" id="UP001305702">
    <property type="component" value="Chromosome"/>
</dbReference>
<gene>
    <name evidence="2" type="ORF">MJA45_17825</name>
</gene>
<feature type="transmembrane region" description="Helical" evidence="1">
    <location>
        <begin position="53"/>
        <end position="74"/>
    </location>
</feature>
<evidence type="ECO:0000313" key="3">
    <source>
        <dbReference type="Proteomes" id="UP001305702"/>
    </source>
</evidence>
<feature type="transmembrane region" description="Helical" evidence="1">
    <location>
        <begin position="95"/>
        <end position="117"/>
    </location>
</feature>
<keyword evidence="1" id="KW-0472">Membrane</keyword>
<keyword evidence="1" id="KW-1133">Transmembrane helix</keyword>
<keyword evidence="3" id="KW-1185">Reference proteome</keyword>
<keyword evidence="1" id="KW-0812">Transmembrane</keyword>
<evidence type="ECO:0000313" key="2">
    <source>
        <dbReference type="EMBL" id="WNQ09483.1"/>
    </source>
</evidence>
<name>A0AA96LA39_9BACL</name>
<evidence type="ECO:0000256" key="1">
    <source>
        <dbReference type="SAM" id="Phobius"/>
    </source>
</evidence>
<sequence length="157" mass="17631">MDPLLEHRRRNSAALLSLAGAALASVLGLWNWLELRSLVLSLLAYNRVDPFSWKGIDNMTFLLFGILWLAYVFYSQHFLRTRIMRRRGWTAAARLLAVQLWLLLLCRGLPMALGTAPAGGREVWLALTGLAALLLTGFAVPWRRGEPRALHLPKKGS</sequence>
<feature type="transmembrane region" description="Helical" evidence="1">
    <location>
        <begin position="123"/>
        <end position="142"/>
    </location>
</feature>
<dbReference type="KEGG" id="paun:MJA45_17825"/>
<feature type="transmembrane region" description="Helical" evidence="1">
    <location>
        <begin position="12"/>
        <end position="33"/>
    </location>
</feature>
<dbReference type="AlphaFoldDB" id="A0AA96LA39"/>
<dbReference type="RefSeq" id="WP_315603255.1">
    <property type="nucleotide sequence ID" value="NZ_CP130318.1"/>
</dbReference>
<organism evidence="2 3">
    <name type="scientific">Paenibacillus aurantius</name>
    <dbReference type="NCBI Taxonomy" id="2918900"/>
    <lineage>
        <taxon>Bacteria</taxon>
        <taxon>Bacillati</taxon>
        <taxon>Bacillota</taxon>
        <taxon>Bacilli</taxon>
        <taxon>Bacillales</taxon>
        <taxon>Paenibacillaceae</taxon>
        <taxon>Paenibacillus</taxon>
    </lineage>
</organism>
<protein>
    <submittedName>
        <fullName evidence="2">Uncharacterized protein</fullName>
    </submittedName>
</protein>